<sequence length="113" mass="12836">MCAFCFPQEQSESEDDGLVELSMSYRRFSVIQGSCFVSLLGPENERLLSLVRFTTFCSRTTISFFSFVTIVFFLRIMSSSSSILFEVATSFERIKLDSSCRAASFSSHSFLRL</sequence>
<dbReference type="AlphaFoldDB" id="A0A7C8ZTJ2"/>
<reference evidence="2" key="1">
    <citation type="journal article" date="2013" name="J. Plant Res.">
        <title>Effect of fungi and light on seed germination of three Opuntia species from semiarid lands of central Mexico.</title>
        <authorList>
            <person name="Delgado-Sanchez P."/>
            <person name="Jimenez-Bremont J.F."/>
            <person name="Guerrero-Gonzalez Mde L."/>
            <person name="Flores J."/>
        </authorList>
    </citation>
    <scope>NUCLEOTIDE SEQUENCE</scope>
    <source>
        <tissue evidence="2">Cladode</tissue>
    </source>
</reference>
<keyword evidence="1" id="KW-0812">Transmembrane</keyword>
<name>A0A7C8ZTJ2_OPUST</name>
<evidence type="ECO:0000313" key="2">
    <source>
        <dbReference type="EMBL" id="MBA4651358.1"/>
    </source>
</evidence>
<keyword evidence="1" id="KW-1133">Transmembrane helix</keyword>
<organism evidence="2">
    <name type="scientific">Opuntia streptacantha</name>
    <name type="common">Prickly pear cactus</name>
    <name type="synonym">Opuntia cardona</name>
    <dbReference type="NCBI Taxonomy" id="393608"/>
    <lineage>
        <taxon>Eukaryota</taxon>
        <taxon>Viridiplantae</taxon>
        <taxon>Streptophyta</taxon>
        <taxon>Embryophyta</taxon>
        <taxon>Tracheophyta</taxon>
        <taxon>Spermatophyta</taxon>
        <taxon>Magnoliopsida</taxon>
        <taxon>eudicotyledons</taxon>
        <taxon>Gunneridae</taxon>
        <taxon>Pentapetalae</taxon>
        <taxon>Caryophyllales</taxon>
        <taxon>Cactineae</taxon>
        <taxon>Cactaceae</taxon>
        <taxon>Opuntioideae</taxon>
        <taxon>Opuntia</taxon>
    </lineage>
</organism>
<keyword evidence="1" id="KW-0472">Membrane</keyword>
<dbReference type="EMBL" id="GISG01169499">
    <property type="protein sequence ID" value="MBA4651356.1"/>
    <property type="molecule type" value="Transcribed_RNA"/>
</dbReference>
<accession>A0A7C8ZTJ2</accession>
<protein>
    <submittedName>
        <fullName evidence="2">Uncharacterized protein</fullName>
    </submittedName>
</protein>
<reference evidence="2" key="2">
    <citation type="submission" date="2020-07" db="EMBL/GenBank/DDBJ databases">
        <authorList>
            <person name="Vera ALvarez R."/>
            <person name="Arias-Moreno D.M."/>
            <person name="Jimenez-Jacinto V."/>
            <person name="Jimenez-Bremont J.F."/>
            <person name="Swaminathan K."/>
            <person name="Moose S.P."/>
            <person name="Guerrero-Gonzalez M.L."/>
            <person name="Marino-Ramirez L."/>
            <person name="Landsman D."/>
            <person name="Rodriguez-Kessler M."/>
            <person name="Delgado-Sanchez P."/>
        </authorList>
    </citation>
    <scope>NUCLEOTIDE SEQUENCE</scope>
    <source>
        <tissue evidence="2">Cladode</tissue>
    </source>
</reference>
<feature type="transmembrane region" description="Helical" evidence="1">
    <location>
        <begin position="50"/>
        <end position="74"/>
    </location>
</feature>
<proteinExistence type="predicted"/>
<evidence type="ECO:0000256" key="1">
    <source>
        <dbReference type="SAM" id="Phobius"/>
    </source>
</evidence>
<dbReference type="EMBL" id="GISG01169501">
    <property type="protein sequence ID" value="MBA4651358.1"/>
    <property type="molecule type" value="Transcribed_RNA"/>
</dbReference>
<dbReference type="EMBL" id="GISG01169500">
    <property type="protein sequence ID" value="MBA4651357.1"/>
    <property type="molecule type" value="Transcribed_RNA"/>
</dbReference>
<dbReference type="EMBL" id="GISG01169498">
    <property type="protein sequence ID" value="MBA4651355.1"/>
    <property type="molecule type" value="Transcribed_RNA"/>
</dbReference>